<evidence type="ECO:0000256" key="4">
    <source>
        <dbReference type="SAM" id="MobiDB-lite"/>
    </source>
</evidence>
<evidence type="ECO:0000256" key="1">
    <source>
        <dbReference type="ARBA" id="ARBA00004502"/>
    </source>
</evidence>
<dbReference type="GO" id="GO:0005811">
    <property type="term" value="C:lipid droplet"/>
    <property type="evidence" value="ECO:0007669"/>
    <property type="project" value="UniProtKB-SubCell"/>
</dbReference>
<evidence type="ECO:0000256" key="2">
    <source>
        <dbReference type="ARBA" id="ARBA00006311"/>
    </source>
</evidence>
<dbReference type="PANTHER" id="PTHR14024">
    <property type="entry name" value="PERILIPIN"/>
    <property type="match status" value="1"/>
</dbReference>
<evidence type="ECO:0000256" key="3">
    <source>
        <dbReference type="ARBA" id="ARBA00022677"/>
    </source>
</evidence>
<dbReference type="EMBL" id="JAHLQT010022185">
    <property type="protein sequence ID" value="KAG7166848.1"/>
    <property type="molecule type" value="Genomic_DNA"/>
</dbReference>
<evidence type="ECO:0000313" key="5">
    <source>
        <dbReference type="EMBL" id="KAG7166848.1"/>
    </source>
</evidence>
<sequence length="555" mass="59888">CHRRGSPSPVCSPAPHVKPHSGRRGPNMTSMSQGIRQDDLAPQVFVTQMMSLPVLHDALTLATSLYCSTKEQQYVGVALQAAEVSVWAVANTALPLATPLVERVVGWAVLDKWACKGLDRVKEAAPIITKSTREIVRTTRNLVLTTLAGDVGSDDLPPPTVGAALTTRATYTVGCITESSGGRVAVGMADRFLDSAHTLVDTYFPPHDGDLHDSDGRDGSLGMKVAALADKSCRRFKRGVHTTLNVNSNQELDDDDIIITSGHLLELGRRSLFSWYIYVTRQHLAGRGGKIHSLLMDGAETMHSKVMQGAGTVWSLVTSGMARVQEMTTSGKTGSVVIGGVHMVNDVVMDGVDVVKKVMTTGMNLAHNVVGNGLSISHTALNGSLNVMQMVIVSGKDITYSVVTIVISTAHITVTSGVGIPYKVVMHGKTMAQNIVSGGMKATTRVSNSIYPIVTNFTLNDYTQDSDDMARSNTNKAFNTIYIILKYVQGFPGGVMAWVDFLIQPDEAGDKSTDDQVYEEPHSYDIEEETEESENNSHAYEDSLLSELTDCLNDK</sequence>
<organism evidence="5 6">
    <name type="scientific">Homarus americanus</name>
    <name type="common">American lobster</name>
    <dbReference type="NCBI Taxonomy" id="6706"/>
    <lineage>
        <taxon>Eukaryota</taxon>
        <taxon>Metazoa</taxon>
        <taxon>Ecdysozoa</taxon>
        <taxon>Arthropoda</taxon>
        <taxon>Crustacea</taxon>
        <taxon>Multicrustacea</taxon>
        <taxon>Malacostraca</taxon>
        <taxon>Eumalacostraca</taxon>
        <taxon>Eucarida</taxon>
        <taxon>Decapoda</taxon>
        <taxon>Pleocyemata</taxon>
        <taxon>Astacidea</taxon>
        <taxon>Nephropoidea</taxon>
        <taxon>Nephropidae</taxon>
        <taxon>Homarus</taxon>
    </lineage>
</organism>
<dbReference type="Pfam" id="PF03036">
    <property type="entry name" value="Perilipin"/>
    <property type="match status" value="1"/>
</dbReference>
<proteinExistence type="inferred from homology"/>
<feature type="region of interest" description="Disordered" evidence="4">
    <location>
        <begin position="1"/>
        <end position="33"/>
    </location>
</feature>
<protein>
    <submittedName>
        <fullName evidence="5">Perilipin-2-like 2</fullName>
    </submittedName>
</protein>
<dbReference type="GO" id="GO:0010890">
    <property type="term" value="P:positive regulation of triglyceride storage"/>
    <property type="evidence" value="ECO:0007669"/>
    <property type="project" value="TreeGrafter"/>
</dbReference>
<dbReference type="GO" id="GO:0019915">
    <property type="term" value="P:lipid storage"/>
    <property type="evidence" value="ECO:0007669"/>
    <property type="project" value="TreeGrafter"/>
</dbReference>
<feature type="region of interest" description="Disordered" evidence="4">
    <location>
        <begin position="509"/>
        <end position="555"/>
    </location>
</feature>
<accession>A0A8J5K3H7</accession>
<comment type="caution">
    <text evidence="5">The sequence shown here is derived from an EMBL/GenBank/DDBJ whole genome shotgun (WGS) entry which is preliminary data.</text>
</comment>
<keyword evidence="6" id="KW-1185">Reference proteome</keyword>
<dbReference type="Proteomes" id="UP000747542">
    <property type="component" value="Unassembled WGS sequence"/>
</dbReference>
<feature type="non-terminal residue" evidence="5">
    <location>
        <position position="555"/>
    </location>
</feature>
<dbReference type="AlphaFoldDB" id="A0A8J5K3H7"/>
<name>A0A8J5K3H7_HOMAM</name>
<comment type="subcellular location">
    <subcellularLocation>
        <location evidence="1">Lipid droplet</location>
    </subcellularLocation>
</comment>
<dbReference type="InterPro" id="IPR004279">
    <property type="entry name" value="Perilipin"/>
</dbReference>
<dbReference type="GO" id="GO:0005829">
    <property type="term" value="C:cytosol"/>
    <property type="evidence" value="ECO:0007669"/>
    <property type="project" value="TreeGrafter"/>
</dbReference>
<dbReference type="PANTHER" id="PTHR14024:SF49">
    <property type="entry name" value="LIPID STORAGE DROPLETS SURFACE-BINDING PROTEIN 1"/>
    <property type="match status" value="1"/>
</dbReference>
<reference evidence="5" key="1">
    <citation type="journal article" date="2021" name="Sci. Adv.">
        <title>The American lobster genome reveals insights on longevity, neural, and immune adaptations.</title>
        <authorList>
            <person name="Polinski J.M."/>
            <person name="Zimin A.V."/>
            <person name="Clark K.F."/>
            <person name="Kohn A.B."/>
            <person name="Sadowski N."/>
            <person name="Timp W."/>
            <person name="Ptitsyn A."/>
            <person name="Khanna P."/>
            <person name="Romanova D.Y."/>
            <person name="Williams P."/>
            <person name="Greenwood S.J."/>
            <person name="Moroz L.L."/>
            <person name="Walt D.R."/>
            <person name="Bodnar A.G."/>
        </authorList>
    </citation>
    <scope>NUCLEOTIDE SEQUENCE</scope>
    <source>
        <strain evidence="5">GMGI-L3</strain>
    </source>
</reference>
<gene>
    <name evidence="5" type="primary">Plin2-L2</name>
    <name evidence="5" type="ORF">Hamer_G010522</name>
</gene>
<keyword evidence="3" id="KW-0551">Lipid droplet</keyword>
<evidence type="ECO:0000313" key="6">
    <source>
        <dbReference type="Proteomes" id="UP000747542"/>
    </source>
</evidence>
<comment type="similarity">
    <text evidence="2">Belongs to the perilipin family.</text>
</comment>
<feature type="compositionally biased region" description="Basic and acidic residues" evidence="4">
    <location>
        <begin position="509"/>
        <end position="525"/>
    </location>
</feature>